<dbReference type="GO" id="GO:0003677">
    <property type="term" value="F:DNA binding"/>
    <property type="evidence" value="ECO:0007669"/>
    <property type="project" value="InterPro"/>
</dbReference>
<comment type="subcellular location">
    <subcellularLocation>
        <location evidence="1">Nucleus</location>
    </subcellularLocation>
</comment>
<feature type="region of interest" description="Disordered" evidence="6">
    <location>
        <begin position="110"/>
        <end position="173"/>
    </location>
</feature>
<comment type="similarity">
    <text evidence="5">Belongs to the NFYC/HAP5 subunit family.</text>
</comment>
<feature type="region of interest" description="Disordered" evidence="6">
    <location>
        <begin position="1"/>
        <end position="29"/>
    </location>
</feature>
<dbReference type="GO" id="GO:0005634">
    <property type="term" value="C:nucleus"/>
    <property type="evidence" value="ECO:0007669"/>
    <property type="project" value="UniProtKB-SubCell"/>
</dbReference>
<evidence type="ECO:0000256" key="4">
    <source>
        <dbReference type="ARBA" id="ARBA00023242"/>
    </source>
</evidence>
<protein>
    <submittedName>
        <fullName evidence="8">Putative transcription factor C16C4.22</fullName>
    </submittedName>
</protein>
<evidence type="ECO:0000259" key="7">
    <source>
        <dbReference type="Pfam" id="PF00125"/>
    </source>
</evidence>
<reference evidence="8 9" key="1">
    <citation type="submission" date="2016-03" db="EMBL/GenBank/DDBJ databases">
        <title>Whole genome sequencing of Grifola frondosa 9006-11.</title>
        <authorList>
            <person name="Min B."/>
            <person name="Park H."/>
            <person name="Kim J.-G."/>
            <person name="Cho H."/>
            <person name="Oh Y.-L."/>
            <person name="Kong W.-S."/>
            <person name="Choi I.-G."/>
        </authorList>
    </citation>
    <scope>NUCLEOTIDE SEQUENCE [LARGE SCALE GENOMIC DNA]</scope>
    <source>
        <strain evidence="8 9">9006-11</strain>
    </source>
</reference>
<feature type="domain" description="Core Histone H2A/H2B/H3" evidence="7">
    <location>
        <begin position="26"/>
        <end position="94"/>
    </location>
</feature>
<sequence>MDAEQDGGKTKSKSRKEKPSALLREPGKSMLPFSRVQKILKVDRELPMIQREATLAISIATEDFIKRFAEATQRIADREKRTTVQQRDVATMVRKVDEFTFLEELFPWSDAEPQTRRKPKALQDREQPNDAAPTMLDRFVTNATRTNQESDTQDELDGSVVMNEDGTMSIDPH</sequence>
<dbReference type="PANTHER" id="PTHR10252">
    <property type="entry name" value="HISTONE-LIKE TRANSCRIPTION FACTOR CCAAT-RELATED"/>
    <property type="match status" value="1"/>
</dbReference>
<dbReference type="InterPro" id="IPR007125">
    <property type="entry name" value="H2A/H2B/H3"/>
</dbReference>
<evidence type="ECO:0000313" key="9">
    <source>
        <dbReference type="Proteomes" id="UP000092993"/>
    </source>
</evidence>
<dbReference type="PANTHER" id="PTHR10252:SF54">
    <property type="entry name" value="CHROMATIN ACCESSIBILITY COMPLEX PROTEIN 1"/>
    <property type="match status" value="1"/>
</dbReference>
<dbReference type="SUPFAM" id="SSF47113">
    <property type="entry name" value="Histone-fold"/>
    <property type="match status" value="1"/>
</dbReference>
<evidence type="ECO:0000256" key="6">
    <source>
        <dbReference type="SAM" id="MobiDB-lite"/>
    </source>
</evidence>
<dbReference type="OMA" id="HKSAERN"/>
<dbReference type="AlphaFoldDB" id="A0A1C7LW83"/>
<dbReference type="Pfam" id="PF00125">
    <property type="entry name" value="Histone"/>
    <property type="match status" value="1"/>
</dbReference>
<proteinExistence type="inferred from homology"/>
<dbReference type="InterPro" id="IPR009072">
    <property type="entry name" value="Histone-fold"/>
</dbReference>
<keyword evidence="9" id="KW-1185">Reference proteome</keyword>
<dbReference type="STRING" id="5627.A0A1C7LW83"/>
<evidence type="ECO:0000256" key="3">
    <source>
        <dbReference type="ARBA" id="ARBA00023163"/>
    </source>
</evidence>
<evidence type="ECO:0000256" key="5">
    <source>
        <dbReference type="ARBA" id="ARBA00038129"/>
    </source>
</evidence>
<keyword evidence="4" id="KW-0539">Nucleus</keyword>
<accession>A0A1C7LW83</accession>
<dbReference type="OrthoDB" id="636685at2759"/>
<keyword evidence="2" id="KW-0805">Transcription regulation</keyword>
<evidence type="ECO:0000256" key="1">
    <source>
        <dbReference type="ARBA" id="ARBA00004123"/>
    </source>
</evidence>
<gene>
    <name evidence="8" type="ORF">A0H81_11353</name>
</gene>
<dbReference type="Proteomes" id="UP000092993">
    <property type="component" value="Unassembled WGS sequence"/>
</dbReference>
<evidence type="ECO:0000313" key="8">
    <source>
        <dbReference type="EMBL" id="OBZ69003.1"/>
    </source>
</evidence>
<organism evidence="8 9">
    <name type="scientific">Grifola frondosa</name>
    <name type="common">Maitake</name>
    <name type="synonym">Polyporus frondosus</name>
    <dbReference type="NCBI Taxonomy" id="5627"/>
    <lineage>
        <taxon>Eukaryota</taxon>
        <taxon>Fungi</taxon>
        <taxon>Dikarya</taxon>
        <taxon>Basidiomycota</taxon>
        <taxon>Agaricomycotina</taxon>
        <taxon>Agaricomycetes</taxon>
        <taxon>Polyporales</taxon>
        <taxon>Grifolaceae</taxon>
        <taxon>Grifola</taxon>
    </lineage>
</organism>
<dbReference type="EMBL" id="LUGG01000019">
    <property type="protein sequence ID" value="OBZ69003.1"/>
    <property type="molecule type" value="Genomic_DNA"/>
</dbReference>
<evidence type="ECO:0000256" key="2">
    <source>
        <dbReference type="ARBA" id="ARBA00023015"/>
    </source>
</evidence>
<keyword evidence="3" id="KW-0804">Transcription</keyword>
<name>A0A1C7LW83_GRIFR</name>
<dbReference type="InterPro" id="IPR050568">
    <property type="entry name" value="Transcr_DNA_Rep_Reg"/>
</dbReference>
<dbReference type="GO" id="GO:0046982">
    <property type="term" value="F:protein heterodimerization activity"/>
    <property type="evidence" value="ECO:0007669"/>
    <property type="project" value="InterPro"/>
</dbReference>
<dbReference type="Gene3D" id="1.10.20.10">
    <property type="entry name" value="Histone, subunit A"/>
    <property type="match status" value="1"/>
</dbReference>
<dbReference type="CDD" id="cd23645">
    <property type="entry name" value="HFD_Dpb3-like"/>
    <property type="match status" value="1"/>
</dbReference>
<comment type="caution">
    <text evidence="8">The sequence shown here is derived from an EMBL/GenBank/DDBJ whole genome shotgun (WGS) entry which is preliminary data.</text>
</comment>
<feature type="compositionally biased region" description="Polar residues" evidence="6">
    <location>
        <begin position="141"/>
        <end position="150"/>
    </location>
</feature>